<evidence type="ECO:0000313" key="2">
    <source>
        <dbReference type="Proteomes" id="UP001410795"/>
    </source>
</evidence>
<dbReference type="SUPFAM" id="SSF54427">
    <property type="entry name" value="NTF2-like"/>
    <property type="match status" value="1"/>
</dbReference>
<comment type="caution">
    <text evidence="1">The sequence shown here is derived from an EMBL/GenBank/DDBJ whole genome shotgun (WGS) entry which is preliminary data.</text>
</comment>
<protein>
    <recommendedName>
        <fullName evidence="3">Nuclear transport factor 2 family protein</fullName>
    </recommendedName>
</protein>
<dbReference type="InterPro" id="IPR032710">
    <property type="entry name" value="NTF2-like_dom_sf"/>
</dbReference>
<name>A0ABP7BNL0_9MICO</name>
<dbReference type="Proteomes" id="UP001410795">
    <property type="component" value="Unassembled WGS sequence"/>
</dbReference>
<dbReference type="EMBL" id="BAAAYV010000012">
    <property type="protein sequence ID" value="GAA3662834.1"/>
    <property type="molecule type" value="Genomic_DNA"/>
</dbReference>
<gene>
    <name evidence="1" type="ORF">GCM10022202_25580</name>
</gene>
<accession>A0ABP7BNL0</accession>
<evidence type="ECO:0008006" key="3">
    <source>
        <dbReference type="Google" id="ProtNLM"/>
    </source>
</evidence>
<evidence type="ECO:0000313" key="1">
    <source>
        <dbReference type="EMBL" id="GAA3662834.1"/>
    </source>
</evidence>
<keyword evidence="2" id="KW-1185">Reference proteome</keyword>
<reference evidence="2" key="1">
    <citation type="journal article" date="2019" name="Int. J. Syst. Evol. Microbiol.">
        <title>The Global Catalogue of Microorganisms (GCM) 10K type strain sequencing project: providing services to taxonomists for standard genome sequencing and annotation.</title>
        <authorList>
            <consortium name="The Broad Institute Genomics Platform"/>
            <consortium name="The Broad Institute Genome Sequencing Center for Infectious Disease"/>
            <person name="Wu L."/>
            <person name="Ma J."/>
        </authorList>
    </citation>
    <scope>NUCLEOTIDE SEQUENCE [LARGE SCALE GENOMIC DNA]</scope>
    <source>
        <strain evidence="2">JCM 16546</strain>
    </source>
</reference>
<proteinExistence type="predicted"/>
<dbReference type="Gene3D" id="3.10.450.50">
    <property type="match status" value="1"/>
</dbReference>
<sequence length="70" mass="7983">MPPWRTYEIADERVIPLGHECAVLVYTGPAYRDGDEPAFVALMSSVYTRHDGAWRLALYQQMPVPSRTDD</sequence>
<organism evidence="1 2">
    <name type="scientific">Microbacterium marinilacus</name>
    <dbReference type="NCBI Taxonomy" id="415209"/>
    <lineage>
        <taxon>Bacteria</taxon>
        <taxon>Bacillati</taxon>
        <taxon>Actinomycetota</taxon>
        <taxon>Actinomycetes</taxon>
        <taxon>Micrococcales</taxon>
        <taxon>Microbacteriaceae</taxon>
        <taxon>Microbacterium</taxon>
    </lineage>
</organism>